<dbReference type="CDD" id="cd16027">
    <property type="entry name" value="SGSH"/>
    <property type="match status" value="1"/>
</dbReference>
<dbReference type="PANTHER" id="PTHR42693:SF53">
    <property type="entry name" value="ENDO-4-O-SULFATASE"/>
    <property type="match status" value="1"/>
</dbReference>
<evidence type="ECO:0000313" key="6">
    <source>
        <dbReference type="EMBL" id="MFD2257733.1"/>
    </source>
</evidence>
<dbReference type="InterPro" id="IPR017850">
    <property type="entry name" value="Alkaline_phosphatase_core_sf"/>
</dbReference>
<dbReference type="RefSeq" id="WP_386821081.1">
    <property type="nucleotide sequence ID" value="NZ_JBHUIT010000031.1"/>
</dbReference>
<evidence type="ECO:0000259" key="5">
    <source>
        <dbReference type="Pfam" id="PF00884"/>
    </source>
</evidence>
<feature type="domain" description="Sulfatase N-terminal" evidence="5">
    <location>
        <begin position="32"/>
        <end position="312"/>
    </location>
</feature>
<accession>A0ABW5DB60</accession>
<dbReference type="Pfam" id="PF00884">
    <property type="entry name" value="Sulfatase"/>
    <property type="match status" value="1"/>
</dbReference>
<name>A0ABW5DB60_9BACT</name>
<evidence type="ECO:0000256" key="3">
    <source>
        <dbReference type="SAM" id="MobiDB-lite"/>
    </source>
</evidence>
<feature type="signal peptide" evidence="4">
    <location>
        <begin position="1"/>
        <end position="23"/>
    </location>
</feature>
<dbReference type="Proteomes" id="UP001597375">
    <property type="component" value="Unassembled WGS sequence"/>
</dbReference>
<protein>
    <submittedName>
        <fullName evidence="6">Sulfatase</fullName>
    </submittedName>
</protein>
<evidence type="ECO:0000256" key="1">
    <source>
        <dbReference type="ARBA" id="ARBA00008779"/>
    </source>
</evidence>
<keyword evidence="7" id="KW-1185">Reference proteome</keyword>
<dbReference type="EMBL" id="JBHUIT010000031">
    <property type="protein sequence ID" value="MFD2257733.1"/>
    <property type="molecule type" value="Genomic_DNA"/>
</dbReference>
<proteinExistence type="inferred from homology"/>
<evidence type="ECO:0000313" key="7">
    <source>
        <dbReference type="Proteomes" id="UP001597375"/>
    </source>
</evidence>
<organism evidence="6 7">
    <name type="scientific">Luteolibacter algae</name>
    <dbReference type="NCBI Taxonomy" id="454151"/>
    <lineage>
        <taxon>Bacteria</taxon>
        <taxon>Pseudomonadati</taxon>
        <taxon>Verrucomicrobiota</taxon>
        <taxon>Verrucomicrobiia</taxon>
        <taxon>Verrucomicrobiales</taxon>
        <taxon>Verrucomicrobiaceae</taxon>
        <taxon>Luteolibacter</taxon>
    </lineage>
</organism>
<dbReference type="InterPro" id="IPR000917">
    <property type="entry name" value="Sulfatase_N"/>
</dbReference>
<evidence type="ECO:0000256" key="2">
    <source>
        <dbReference type="ARBA" id="ARBA00022801"/>
    </source>
</evidence>
<dbReference type="Gene3D" id="3.40.720.10">
    <property type="entry name" value="Alkaline Phosphatase, subunit A"/>
    <property type="match status" value="1"/>
</dbReference>
<keyword evidence="2" id="KW-0378">Hydrolase</keyword>
<feature type="chain" id="PRO_5046558757" evidence="4">
    <location>
        <begin position="24"/>
        <end position="506"/>
    </location>
</feature>
<sequence>MIKRKNCITLVASFVSLFAPLHAEKTDTSDKPNIIWLMAEDMGRDLECYGMPGVKTPNLNKMAAEGALFTKAYCSNPICSPNRSAMMVGVDQTVINAHHHRSNRDVPLMAPYKPITSFLRDAGYTCFLGHDLVLGKGRKIDCNFKYEETGPYDGVKHFGIFDKTENFSAENQPFFSQIQLQATHRGDWWNGIRENSKHPVALDSVVLPPYFADTPEIRYDWATYLDTVEFMDNEVGQIMQNIKDQKLDKNTIVIFIADNGRCNLRGKGYLQEAGVHIPMIVWAPGLIEPGTRIDNLVCTTDISATVLKLAGAEIPEYITSKPFLGVDKPEYREFVRSARDIWDEIDDCSRSISTSKFKYIRNYMPEVMWANDQAYLELNRPALHVMRRLKKEGKLSEAEQTFFAERKPYEELYDLEKDPDELNNLAENPEYAAVLEEMRAKETEWTAKNRDYGLEDLGKRKPEEGLASVTTREAVKKNDPQLWEELESGKLMETQAWSKRYRKPKK</sequence>
<keyword evidence="4" id="KW-0732">Signal</keyword>
<dbReference type="SUPFAM" id="SSF53649">
    <property type="entry name" value="Alkaline phosphatase-like"/>
    <property type="match status" value="1"/>
</dbReference>
<comment type="caution">
    <text evidence="6">The sequence shown here is derived from an EMBL/GenBank/DDBJ whole genome shotgun (WGS) entry which is preliminary data.</text>
</comment>
<dbReference type="PANTHER" id="PTHR42693">
    <property type="entry name" value="ARYLSULFATASE FAMILY MEMBER"/>
    <property type="match status" value="1"/>
</dbReference>
<reference evidence="7" key="1">
    <citation type="journal article" date="2019" name="Int. J. Syst. Evol. Microbiol.">
        <title>The Global Catalogue of Microorganisms (GCM) 10K type strain sequencing project: providing services to taxonomists for standard genome sequencing and annotation.</title>
        <authorList>
            <consortium name="The Broad Institute Genomics Platform"/>
            <consortium name="The Broad Institute Genome Sequencing Center for Infectious Disease"/>
            <person name="Wu L."/>
            <person name="Ma J."/>
        </authorList>
    </citation>
    <scope>NUCLEOTIDE SEQUENCE [LARGE SCALE GENOMIC DNA]</scope>
    <source>
        <strain evidence="7">CGMCC 4.7106</strain>
    </source>
</reference>
<feature type="region of interest" description="Disordered" evidence="3">
    <location>
        <begin position="456"/>
        <end position="481"/>
    </location>
</feature>
<evidence type="ECO:0000256" key="4">
    <source>
        <dbReference type="SAM" id="SignalP"/>
    </source>
</evidence>
<gene>
    <name evidence="6" type="ORF">ACFSSA_13715</name>
</gene>
<comment type="similarity">
    <text evidence="1">Belongs to the sulfatase family.</text>
</comment>
<dbReference type="InterPro" id="IPR050738">
    <property type="entry name" value="Sulfatase"/>
</dbReference>